<reference evidence="1 2" key="1">
    <citation type="submission" date="2024-02" db="EMBL/GenBank/DDBJ databases">
        <title>A draft genome for the cacao thread blight pathogen Marasmius crinis-equi.</title>
        <authorList>
            <person name="Cohen S.P."/>
            <person name="Baruah I.K."/>
            <person name="Amoako-Attah I."/>
            <person name="Bukari Y."/>
            <person name="Meinhardt L.W."/>
            <person name="Bailey B.A."/>
        </authorList>
    </citation>
    <scope>NUCLEOTIDE SEQUENCE [LARGE SCALE GENOMIC DNA]</scope>
    <source>
        <strain evidence="1 2">GH-76</strain>
    </source>
</reference>
<organism evidence="1 2">
    <name type="scientific">Marasmius crinis-equi</name>
    <dbReference type="NCBI Taxonomy" id="585013"/>
    <lineage>
        <taxon>Eukaryota</taxon>
        <taxon>Fungi</taxon>
        <taxon>Dikarya</taxon>
        <taxon>Basidiomycota</taxon>
        <taxon>Agaricomycotina</taxon>
        <taxon>Agaricomycetes</taxon>
        <taxon>Agaricomycetidae</taxon>
        <taxon>Agaricales</taxon>
        <taxon>Marasmiineae</taxon>
        <taxon>Marasmiaceae</taxon>
        <taxon>Marasmius</taxon>
    </lineage>
</organism>
<evidence type="ECO:0000313" key="1">
    <source>
        <dbReference type="EMBL" id="KAL0575477.1"/>
    </source>
</evidence>
<evidence type="ECO:0000313" key="2">
    <source>
        <dbReference type="Proteomes" id="UP001465976"/>
    </source>
</evidence>
<gene>
    <name evidence="1" type="primary">FET3_2</name>
    <name evidence="1" type="ORF">V5O48_006496</name>
</gene>
<accession>A0ABR3FJY5</accession>
<sequence>MDNGINRAMFSQIEYNSPNVPVILSALMPGFNPVVEGAYGLLSFVVSDKEVVDLVVKNGDAGKHPFRLRGDQPFVFDRVKDYISTDPTLNPLTNLTSSMRRDMFHIPSGS</sequence>
<dbReference type="Proteomes" id="UP001465976">
    <property type="component" value="Unassembled WGS sequence"/>
</dbReference>
<dbReference type="InterPro" id="IPR008972">
    <property type="entry name" value="Cupredoxin"/>
</dbReference>
<name>A0ABR3FJY5_9AGAR</name>
<keyword evidence="2" id="KW-1185">Reference proteome</keyword>
<dbReference type="EMBL" id="JBAHYK010000300">
    <property type="protein sequence ID" value="KAL0575477.1"/>
    <property type="molecule type" value="Genomic_DNA"/>
</dbReference>
<protein>
    <submittedName>
        <fullName evidence="1">Ferroxidase fet3</fullName>
    </submittedName>
</protein>
<proteinExistence type="predicted"/>
<comment type="caution">
    <text evidence="1">The sequence shown here is derived from an EMBL/GenBank/DDBJ whole genome shotgun (WGS) entry which is preliminary data.</text>
</comment>
<dbReference type="Gene3D" id="2.60.40.420">
    <property type="entry name" value="Cupredoxins - blue copper proteins"/>
    <property type="match status" value="1"/>
</dbReference>